<sequence>MELLFAQAQTSMSTLLEGVIRKLKEVEAERDEVKERQSTLMDEVVTLRESLEQTNAAMVEIEGQYQFFKVEHSKEEEKNEELSDMNKELEALLEAQRLEIRLLEKQLEIKGPLELKEAEVSEVDLKNEVERLRKEVEQLMKENSAYEEVYNDTVRRLGEQQCERCPSFEEQLEHLKAENVKLLADEEQAIYDKNQSELRVIALEKEKTDLEERLRDEQQSLEELETAFSCLKEELEKVESNSDQMAGELAETQVVLEDTVKEKMQHEEGLRKRIAELEEQTQKQAEELRGEKEKTTTLGKQNEELSEKLTSSQGSITSLQEEQVEMQKLFDDIYNRSMTPGSESRRRKRAKREGSTISVKQENVSREPSVASEL</sequence>
<feature type="region of interest" description="Disordered" evidence="2">
    <location>
        <begin position="283"/>
        <end position="374"/>
    </location>
</feature>
<keyword evidence="1" id="KW-0175">Coiled coil</keyword>
<evidence type="ECO:0000313" key="4">
    <source>
        <dbReference type="Proteomes" id="UP001175271"/>
    </source>
</evidence>
<protein>
    <submittedName>
        <fullName evidence="3">Uncharacterized protein</fullName>
    </submittedName>
</protein>
<reference evidence="3" key="1">
    <citation type="submission" date="2023-06" db="EMBL/GenBank/DDBJ databases">
        <title>Genomic analysis of the entomopathogenic nematode Steinernema hermaphroditum.</title>
        <authorList>
            <person name="Schwarz E.M."/>
            <person name="Heppert J.K."/>
            <person name="Baniya A."/>
            <person name="Schwartz H.T."/>
            <person name="Tan C.-H."/>
            <person name="Antoshechkin I."/>
            <person name="Sternberg P.W."/>
            <person name="Goodrich-Blair H."/>
            <person name="Dillman A.R."/>
        </authorList>
    </citation>
    <scope>NUCLEOTIDE SEQUENCE</scope>
    <source>
        <strain evidence="3">PS9179</strain>
        <tissue evidence="3">Whole animal</tissue>
    </source>
</reference>
<feature type="coiled-coil region" evidence="1">
    <location>
        <begin position="72"/>
        <end position="156"/>
    </location>
</feature>
<keyword evidence="4" id="KW-1185">Reference proteome</keyword>
<feature type="compositionally biased region" description="Basic and acidic residues" evidence="2">
    <location>
        <begin position="283"/>
        <end position="307"/>
    </location>
</feature>
<evidence type="ECO:0000256" key="1">
    <source>
        <dbReference type="SAM" id="Coils"/>
    </source>
</evidence>
<evidence type="ECO:0000313" key="3">
    <source>
        <dbReference type="EMBL" id="KAK0418588.1"/>
    </source>
</evidence>
<feature type="compositionally biased region" description="Polar residues" evidence="2">
    <location>
        <begin position="308"/>
        <end position="321"/>
    </location>
</feature>
<organism evidence="3 4">
    <name type="scientific">Steinernema hermaphroditum</name>
    <dbReference type="NCBI Taxonomy" id="289476"/>
    <lineage>
        <taxon>Eukaryota</taxon>
        <taxon>Metazoa</taxon>
        <taxon>Ecdysozoa</taxon>
        <taxon>Nematoda</taxon>
        <taxon>Chromadorea</taxon>
        <taxon>Rhabditida</taxon>
        <taxon>Tylenchina</taxon>
        <taxon>Panagrolaimomorpha</taxon>
        <taxon>Strongyloidoidea</taxon>
        <taxon>Steinernematidae</taxon>
        <taxon>Steinernema</taxon>
    </lineage>
</organism>
<accession>A0AA39I8I6</accession>
<comment type="caution">
    <text evidence="3">The sequence shown here is derived from an EMBL/GenBank/DDBJ whole genome shotgun (WGS) entry which is preliminary data.</text>
</comment>
<evidence type="ECO:0000256" key="2">
    <source>
        <dbReference type="SAM" id="MobiDB-lite"/>
    </source>
</evidence>
<feature type="coiled-coil region" evidence="1">
    <location>
        <begin position="16"/>
        <end position="43"/>
    </location>
</feature>
<gene>
    <name evidence="3" type="ORF">QR680_013657</name>
</gene>
<proteinExistence type="predicted"/>
<dbReference type="AlphaFoldDB" id="A0AA39I8I6"/>
<dbReference type="Proteomes" id="UP001175271">
    <property type="component" value="Unassembled WGS sequence"/>
</dbReference>
<name>A0AA39I8I6_9BILA</name>
<dbReference type="EMBL" id="JAUCMV010000002">
    <property type="protein sequence ID" value="KAK0418588.1"/>
    <property type="molecule type" value="Genomic_DNA"/>
</dbReference>